<dbReference type="GeneID" id="28724383"/>
<dbReference type="PANTHER" id="PTHR13618">
    <property type="entry name" value="LEUCINE ZIPPER CONTAINING TRANSCRIPTION FACTOR LZF1"/>
    <property type="match status" value="1"/>
</dbReference>
<evidence type="ECO:0000313" key="2">
    <source>
        <dbReference type="Proteomes" id="UP000243052"/>
    </source>
</evidence>
<dbReference type="STRING" id="45286.A0A109UXB9"/>
<gene>
    <name evidence="1" type="ORF">AW171_hschr53040</name>
</gene>
<name>A0A109UXB9_9SACH</name>
<accession>A0A109UXB9</accession>
<organism evidence="1 2">
    <name type="scientific">Eremothecium sinecaudum</name>
    <dbReference type="NCBI Taxonomy" id="45286"/>
    <lineage>
        <taxon>Eukaryota</taxon>
        <taxon>Fungi</taxon>
        <taxon>Dikarya</taxon>
        <taxon>Ascomycota</taxon>
        <taxon>Saccharomycotina</taxon>
        <taxon>Saccharomycetes</taxon>
        <taxon>Saccharomycetales</taxon>
        <taxon>Saccharomycetaceae</taxon>
        <taxon>Eremothecium</taxon>
    </lineage>
</organism>
<dbReference type="EMBL" id="CP014245">
    <property type="protein sequence ID" value="AMD21107.1"/>
    <property type="molecule type" value="Genomic_DNA"/>
</dbReference>
<evidence type="ECO:0000313" key="1">
    <source>
        <dbReference type="EMBL" id="AMD21107.1"/>
    </source>
</evidence>
<dbReference type="OrthoDB" id="66510at2759"/>
<dbReference type="InterPro" id="IPR028241">
    <property type="entry name" value="RAVE2/Rogdi"/>
</dbReference>
<dbReference type="GO" id="GO:0043291">
    <property type="term" value="C:RAVE complex"/>
    <property type="evidence" value="ECO:0007669"/>
    <property type="project" value="TreeGrafter"/>
</dbReference>
<reference evidence="1 2" key="1">
    <citation type="submission" date="2016-01" db="EMBL/GenBank/DDBJ databases">
        <title>Genome sequence of the yeast Holleya sinecauda.</title>
        <authorList>
            <person name="Dietrich F.S."/>
        </authorList>
    </citation>
    <scope>NUCLEOTIDE SEQUENCE [LARGE SCALE GENOMIC DNA]</scope>
    <source>
        <strain evidence="1 2">ATCC 58844</strain>
    </source>
</reference>
<sequence length="340" mass="38822">MTAELYPDDHLGSLADKLSDPSNEKKWLINEIVKPQLPTIIDNIEKCHELLLSDVVFKMPMSNGVSKNQTAILRGILCRQRGNIVDFQAFVKFRQFHKGKAIELKMKTDAGKFKLLQIETICDCLTEMTDLLNELQGLDDAEAFTDMFGILLSKLSKAISSLENPPRRLLFPEDDNEAMKTMIENYKTICETTHHILSIELVLIRNEIMIEFRNLEKVTKKPWSKIDKATGQSFVDQIRHQLKSQRTVPIKSVMERAGVQIEEQSLLNSLISKLNTNDERVTIKEAQEFLNRCITFDGQVVMECERVSIRTSDPSLISVSSKLNSLANRLSTYYTNLKIV</sequence>
<dbReference type="AlphaFoldDB" id="A0A109UXB9"/>
<dbReference type="RefSeq" id="XP_017988103.1">
    <property type="nucleotide sequence ID" value="XM_018132616.1"/>
</dbReference>
<dbReference type="PANTHER" id="PTHR13618:SF1">
    <property type="entry name" value="PROTEIN ROGDI HOMOLOG"/>
    <property type="match status" value="1"/>
</dbReference>
<proteinExistence type="predicted"/>
<keyword evidence="2" id="KW-1185">Reference proteome</keyword>
<dbReference type="Proteomes" id="UP000243052">
    <property type="component" value="Chromosome v"/>
</dbReference>
<protein>
    <submittedName>
        <fullName evidence="1">HEL174Wp</fullName>
    </submittedName>
</protein>
<dbReference type="Pfam" id="PF10259">
    <property type="entry name" value="Rogdi_lz"/>
    <property type="match status" value="1"/>
</dbReference>